<evidence type="ECO:0000313" key="3">
    <source>
        <dbReference type="Proteomes" id="UP000010467"/>
    </source>
</evidence>
<dbReference type="SUPFAM" id="SSF69118">
    <property type="entry name" value="AhpD-like"/>
    <property type="match status" value="1"/>
</dbReference>
<sequence>MPRISPINPETASPELQQTLYTVKSKMGGKLPNLVTTFAQSPAALNGYLGFGNGVQSGTLSPQLREQIALVVAQANGCDYCLAAHSMLGKMRGLDDQNVRQARQGQASDPKVQAALGFAQAIVEQRGRVTNMDLQAIRDAGYNDEEIVEITVNVAYNILTNYLNNVADTDIDFPHAPPLSSAAD</sequence>
<geneLocation type="plasmid" evidence="2 3">
    <name>pDEIPE01</name>
</geneLocation>
<keyword evidence="2" id="KW-0614">Plasmid</keyword>
<dbReference type="GO" id="GO:0051920">
    <property type="term" value="F:peroxiredoxin activity"/>
    <property type="evidence" value="ECO:0007669"/>
    <property type="project" value="InterPro"/>
</dbReference>
<dbReference type="Gene3D" id="1.20.1290.10">
    <property type="entry name" value="AhpD-like"/>
    <property type="match status" value="1"/>
</dbReference>
<evidence type="ECO:0000259" key="1">
    <source>
        <dbReference type="Pfam" id="PF02627"/>
    </source>
</evidence>
<dbReference type="PANTHER" id="PTHR35446:SF3">
    <property type="entry name" value="CMD DOMAIN-CONTAINING PROTEIN"/>
    <property type="match status" value="1"/>
</dbReference>
<dbReference type="PANTHER" id="PTHR35446">
    <property type="entry name" value="SI:CH211-175M2.5"/>
    <property type="match status" value="1"/>
</dbReference>
<dbReference type="EMBL" id="CP003383">
    <property type="protein sequence ID" value="AFZ69316.1"/>
    <property type="molecule type" value="Genomic_DNA"/>
</dbReference>
<dbReference type="KEGG" id="dpd:Deipe_3903"/>
<organism evidence="2 3">
    <name type="scientific">Deinococcus peraridilitoris (strain DSM 19664 / LMG 22246 / CIP 109416 / KR-200)</name>
    <dbReference type="NCBI Taxonomy" id="937777"/>
    <lineage>
        <taxon>Bacteria</taxon>
        <taxon>Thermotogati</taxon>
        <taxon>Deinococcota</taxon>
        <taxon>Deinococci</taxon>
        <taxon>Deinococcales</taxon>
        <taxon>Deinococcaceae</taxon>
        <taxon>Deinococcus</taxon>
    </lineage>
</organism>
<protein>
    <submittedName>
        <fullName evidence="2">Alkylhydroperoxidase AhpD family core domain protein</fullName>
    </submittedName>
</protein>
<accession>L0A639</accession>
<dbReference type="InterPro" id="IPR004675">
    <property type="entry name" value="AhpD_core"/>
</dbReference>
<dbReference type="PATRIC" id="fig|937777.3.peg.3918"/>
<evidence type="ECO:0000313" key="2">
    <source>
        <dbReference type="EMBL" id="AFZ69316.1"/>
    </source>
</evidence>
<keyword evidence="3" id="KW-1185">Reference proteome</keyword>
<dbReference type="InterPro" id="IPR003779">
    <property type="entry name" value="CMD-like"/>
</dbReference>
<dbReference type="NCBIfam" id="TIGR00778">
    <property type="entry name" value="ahpD_dom"/>
    <property type="match status" value="1"/>
</dbReference>
<dbReference type="AlphaFoldDB" id="L0A639"/>
<proteinExistence type="predicted"/>
<name>L0A639_DEIPD</name>
<keyword evidence="2" id="KW-0575">Peroxidase</keyword>
<dbReference type="HOGENOM" id="CLU_082760_5_0_0"/>
<dbReference type="InterPro" id="IPR029032">
    <property type="entry name" value="AhpD-like"/>
</dbReference>
<dbReference type="RefSeq" id="WP_015231218.1">
    <property type="nucleotide sequence ID" value="NC_019789.1"/>
</dbReference>
<dbReference type="Proteomes" id="UP000010467">
    <property type="component" value="Plasmid pDEIPE01"/>
</dbReference>
<gene>
    <name evidence="2" type="ordered locus">Deipe_3903</name>
</gene>
<dbReference type="OrthoDB" id="9808310at2"/>
<keyword evidence="2" id="KW-0560">Oxidoreductase</keyword>
<reference evidence="3" key="1">
    <citation type="submission" date="2012-03" db="EMBL/GenBank/DDBJ databases">
        <title>Complete sequence of plasmid 1 of Deinococcus peraridilitoris DSM 19664.</title>
        <authorList>
            <person name="Lucas S."/>
            <person name="Copeland A."/>
            <person name="Lapidus A."/>
            <person name="Glavina del Rio T."/>
            <person name="Dalin E."/>
            <person name="Tice H."/>
            <person name="Bruce D."/>
            <person name="Goodwin L."/>
            <person name="Pitluck S."/>
            <person name="Peters L."/>
            <person name="Mikhailova N."/>
            <person name="Lu M."/>
            <person name="Kyrpides N."/>
            <person name="Mavromatis K."/>
            <person name="Ivanova N."/>
            <person name="Brettin T."/>
            <person name="Detter J.C."/>
            <person name="Han C."/>
            <person name="Larimer F."/>
            <person name="Land M."/>
            <person name="Hauser L."/>
            <person name="Markowitz V."/>
            <person name="Cheng J.-F."/>
            <person name="Hugenholtz P."/>
            <person name="Woyke T."/>
            <person name="Wu D."/>
            <person name="Pukall R."/>
            <person name="Steenblock K."/>
            <person name="Brambilla E."/>
            <person name="Klenk H.-P."/>
            <person name="Eisen J.A."/>
        </authorList>
    </citation>
    <scope>NUCLEOTIDE SEQUENCE [LARGE SCALE GENOMIC DNA]</scope>
    <source>
        <strain evidence="3">DSM 19664 / LMG 22246 / CIP 109416 / KR-200</strain>
        <plasmid evidence="3">Plasmid pDEIPE01</plasmid>
    </source>
</reference>
<dbReference type="Pfam" id="PF02627">
    <property type="entry name" value="CMD"/>
    <property type="match status" value="1"/>
</dbReference>
<feature type="domain" description="Carboxymuconolactone decarboxylase-like" evidence="1">
    <location>
        <begin position="42"/>
        <end position="120"/>
    </location>
</feature>